<name>A0ABU8EVB8_9GAMM</name>
<feature type="transmembrane region" description="Helical" evidence="1">
    <location>
        <begin position="46"/>
        <end position="69"/>
    </location>
</feature>
<organism evidence="2 3">
    <name type="scientific">Pseudoalteromonas spongiae</name>
    <dbReference type="NCBI Taxonomy" id="298657"/>
    <lineage>
        <taxon>Bacteria</taxon>
        <taxon>Pseudomonadati</taxon>
        <taxon>Pseudomonadota</taxon>
        <taxon>Gammaproteobacteria</taxon>
        <taxon>Alteromonadales</taxon>
        <taxon>Pseudoalteromonadaceae</taxon>
        <taxon>Pseudoalteromonas</taxon>
    </lineage>
</organism>
<feature type="transmembrane region" description="Helical" evidence="1">
    <location>
        <begin position="12"/>
        <end position="34"/>
    </location>
</feature>
<sequence>MSLFKSNAWILMRSGTATLPFMLVLSVVFNVLWLQKSLDPGTFRYVKTYLLITCLPSLFFGFLLGIGLAKLKTHYLWAVNTLYRFSILKSALILTVIGALLMSSFVTLSSELSLHYILIPVSFSIIGLLVNSSGSIVHNILRNLFSSSLLILMMFEATHEIAQIIIFVTACYAIYSAFQSPTGRTKLSKTLVPTDRQSVIWWNQKLATFTAKFKKSFNKDIAWAVCYPQTKIGYLGGYFAAIFGFLFATTDNEVLINFMLLSLVLGCQFPVYQEFNQLKHQIKSIAHCFDSTSQLIKHIIYAFDKVVLRNTVLIFAAMVAITLFRQDAQEAVKIAFLTVFATTMFLAFAPLLIVYFSGCINLKNIALFAVICVLEVGVFGLVHYTSEQLSIYLICILVALITIPMRYYTQQLVMRQPLERIIN</sequence>
<evidence type="ECO:0000256" key="1">
    <source>
        <dbReference type="SAM" id="Phobius"/>
    </source>
</evidence>
<accession>A0ABU8EVB8</accession>
<feature type="transmembrane region" description="Helical" evidence="1">
    <location>
        <begin position="81"/>
        <end position="106"/>
    </location>
</feature>
<dbReference type="EMBL" id="JBAWKS010000001">
    <property type="protein sequence ID" value="MEI4550806.1"/>
    <property type="molecule type" value="Genomic_DNA"/>
</dbReference>
<gene>
    <name evidence="2" type="ORF">WAE96_14140</name>
</gene>
<evidence type="ECO:0000313" key="3">
    <source>
        <dbReference type="Proteomes" id="UP001382455"/>
    </source>
</evidence>
<keyword evidence="1" id="KW-1133">Transmembrane helix</keyword>
<reference evidence="2 3" key="1">
    <citation type="submission" date="2023-12" db="EMBL/GenBank/DDBJ databases">
        <title>Friends and Foes: Symbiotic and Algicidal bacterial influence on Karenia brevis blooms.</title>
        <authorList>
            <person name="Fei C."/>
            <person name="Mohamed A.R."/>
            <person name="Booker A."/>
            <person name="Arshad M."/>
            <person name="Klass S."/>
            <person name="Ahn S."/>
            <person name="Gilbert P.M."/>
            <person name="Heil C.A."/>
            <person name="Martinez J.M."/>
            <person name="Amin S.A."/>
        </authorList>
    </citation>
    <scope>NUCLEOTIDE SEQUENCE [LARGE SCALE GENOMIC DNA]</scope>
    <source>
        <strain evidence="2 3">CE15</strain>
    </source>
</reference>
<keyword evidence="3" id="KW-1185">Reference proteome</keyword>
<feature type="transmembrane region" description="Helical" evidence="1">
    <location>
        <begin position="336"/>
        <end position="358"/>
    </location>
</feature>
<dbReference type="RefSeq" id="WP_336435873.1">
    <property type="nucleotide sequence ID" value="NZ_JBAWKS010000001.1"/>
</dbReference>
<feature type="transmembrane region" description="Helical" evidence="1">
    <location>
        <begin position="390"/>
        <end position="408"/>
    </location>
</feature>
<feature type="transmembrane region" description="Helical" evidence="1">
    <location>
        <begin position="232"/>
        <end position="248"/>
    </location>
</feature>
<proteinExistence type="predicted"/>
<evidence type="ECO:0008006" key="4">
    <source>
        <dbReference type="Google" id="ProtNLM"/>
    </source>
</evidence>
<dbReference type="Proteomes" id="UP001382455">
    <property type="component" value="Unassembled WGS sequence"/>
</dbReference>
<feature type="transmembrane region" description="Helical" evidence="1">
    <location>
        <begin position="306"/>
        <end position="324"/>
    </location>
</feature>
<feature type="transmembrane region" description="Helical" evidence="1">
    <location>
        <begin position="365"/>
        <end position="384"/>
    </location>
</feature>
<feature type="transmembrane region" description="Helical" evidence="1">
    <location>
        <begin position="254"/>
        <end position="272"/>
    </location>
</feature>
<comment type="caution">
    <text evidence="2">The sequence shown here is derived from an EMBL/GenBank/DDBJ whole genome shotgun (WGS) entry which is preliminary data.</text>
</comment>
<feature type="transmembrane region" description="Helical" evidence="1">
    <location>
        <begin position="112"/>
        <end position="130"/>
    </location>
</feature>
<keyword evidence="1" id="KW-0472">Membrane</keyword>
<feature type="transmembrane region" description="Helical" evidence="1">
    <location>
        <begin position="161"/>
        <end position="178"/>
    </location>
</feature>
<keyword evidence="1" id="KW-0812">Transmembrane</keyword>
<protein>
    <recommendedName>
        <fullName evidence="4">ABC transporter permease</fullName>
    </recommendedName>
</protein>
<evidence type="ECO:0000313" key="2">
    <source>
        <dbReference type="EMBL" id="MEI4550806.1"/>
    </source>
</evidence>